<dbReference type="GO" id="GO:0005737">
    <property type="term" value="C:cytoplasm"/>
    <property type="evidence" value="ECO:0007669"/>
    <property type="project" value="UniProtKB-SubCell"/>
</dbReference>
<evidence type="ECO:0000256" key="6">
    <source>
        <dbReference type="ARBA" id="ARBA00012180"/>
    </source>
</evidence>
<keyword evidence="20" id="KW-1185">Reference proteome</keyword>
<gene>
    <name evidence="14" type="primary">rnhB</name>
    <name evidence="19" type="ORF">C8N40_104212</name>
</gene>
<comment type="cofactor">
    <cofactor evidence="14 15">
        <name>Mn(2+)</name>
        <dbReference type="ChEBI" id="CHEBI:29035"/>
    </cofactor>
    <cofactor evidence="14 15">
        <name>Mg(2+)</name>
        <dbReference type="ChEBI" id="CHEBI:18420"/>
    </cofactor>
    <text evidence="14 15">Manganese or magnesium. Binds 1 divalent metal ion per monomer in the absence of substrate. May bind a second metal ion after substrate binding.</text>
</comment>
<dbReference type="Pfam" id="PF01351">
    <property type="entry name" value="RNase_HII"/>
    <property type="match status" value="1"/>
</dbReference>
<comment type="similarity">
    <text evidence="5 14 16">Belongs to the RNase HII family.</text>
</comment>
<keyword evidence="8 14" id="KW-0963">Cytoplasm</keyword>
<comment type="subcellular location">
    <subcellularLocation>
        <location evidence="4 14">Cytoplasm</location>
    </subcellularLocation>
</comment>
<dbReference type="GO" id="GO:0003723">
    <property type="term" value="F:RNA binding"/>
    <property type="evidence" value="ECO:0007669"/>
    <property type="project" value="UniProtKB-UniRule"/>
</dbReference>
<dbReference type="SUPFAM" id="SSF53098">
    <property type="entry name" value="Ribonuclease H-like"/>
    <property type="match status" value="1"/>
</dbReference>
<protein>
    <recommendedName>
        <fullName evidence="7 14">Ribonuclease HII</fullName>
        <shortName evidence="14">RNase HII</shortName>
        <ecNumber evidence="6 14">3.1.26.4</ecNumber>
    </recommendedName>
</protein>
<dbReference type="CDD" id="cd07182">
    <property type="entry name" value="RNase_HII_bacteria_HII_like"/>
    <property type="match status" value="1"/>
</dbReference>
<feature type="binding site" evidence="14 15">
    <location>
        <position position="124"/>
    </location>
    <ligand>
        <name>a divalent metal cation</name>
        <dbReference type="ChEBI" id="CHEBI:60240"/>
    </ligand>
</feature>
<dbReference type="EC" id="3.1.26.4" evidence="6 14"/>
<organism evidence="19 20">
    <name type="scientific">Pontibacter mucosus</name>
    <dbReference type="NCBI Taxonomy" id="1649266"/>
    <lineage>
        <taxon>Bacteria</taxon>
        <taxon>Pseudomonadati</taxon>
        <taxon>Bacteroidota</taxon>
        <taxon>Cytophagia</taxon>
        <taxon>Cytophagales</taxon>
        <taxon>Hymenobacteraceae</taxon>
        <taxon>Pontibacter</taxon>
    </lineage>
</organism>
<comment type="catalytic activity">
    <reaction evidence="1 14 15 16">
        <text>Endonucleolytic cleavage to 5'-phosphomonoester.</text>
        <dbReference type="EC" id="3.1.26.4"/>
    </reaction>
</comment>
<reference evidence="19 20" key="1">
    <citation type="submission" date="2018-04" db="EMBL/GenBank/DDBJ databases">
        <title>Genomic Encyclopedia of Archaeal and Bacterial Type Strains, Phase II (KMG-II): from individual species to whole genera.</title>
        <authorList>
            <person name="Goeker M."/>
        </authorList>
    </citation>
    <scope>NUCLEOTIDE SEQUENCE [LARGE SCALE GENOMIC DNA]</scope>
    <source>
        <strain evidence="19 20">DSM 100162</strain>
    </source>
</reference>
<proteinExistence type="inferred from homology"/>
<evidence type="ECO:0000256" key="17">
    <source>
        <dbReference type="SAM" id="MobiDB-lite"/>
    </source>
</evidence>
<dbReference type="GO" id="GO:0043137">
    <property type="term" value="P:DNA replication, removal of RNA primer"/>
    <property type="evidence" value="ECO:0007669"/>
    <property type="project" value="TreeGrafter"/>
</dbReference>
<evidence type="ECO:0000256" key="2">
    <source>
        <dbReference type="ARBA" id="ARBA00001946"/>
    </source>
</evidence>
<keyword evidence="10 14" id="KW-0479">Metal-binding</keyword>
<dbReference type="GO" id="GO:0032299">
    <property type="term" value="C:ribonuclease H2 complex"/>
    <property type="evidence" value="ECO:0007669"/>
    <property type="project" value="TreeGrafter"/>
</dbReference>
<keyword evidence="12 14" id="KW-0378">Hydrolase</keyword>
<evidence type="ECO:0000256" key="8">
    <source>
        <dbReference type="ARBA" id="ARBA00022490"/>
    </source>
</evidence>
<dbReference type="InterPro" id="IPR036397">
    <property type="entry name" value="RNaseH_sf"/>
</dbReference>
<evidence type="ECO:0000256" key="11">
    <source>
        <dbReference type="ARBA" id="ARBA00022759"/>
    </source>
</evidence>
<dbReference type="PANTHER" id="PTHR10954:SF18">
    <property type="entry name" value="RIBONUCLEASE HII"/>
    <property type="match status" value="1"/>
</dbReference>
<feature type="region of interest" description="Disordered" evidence="17">
    <location>
        <begin position="191"/>
        <end position="212"/>
    </location>
</feature>
<dbReference type="AlphaFoldDB" id="A0A2T5YJJ2"/>
<evidence type="ECO:0000256" key="1">
    <source>
        <dbReference type="ARBA" id="ARBA00000077"/>
    </source>
</evidence>
<evidence type="ECO:0000256" key="14">
    <source>
        <dbReference type="HAMAP-Rule" id="MF_00052"/>
    </source>
</evidence>
<dbReference type="InterPro" id="IPR022898">
    <property type="entry name" value="RNase_HII"/>
</dbReference>
<evidence type="ECO:0000313" key="19">
    <source>
        <dbReference type="EMBL" id="PTX19480.1"/>
    </source>
</evidence>
<feature type="binding site" evidence="14 15">
    <location>
        <position position="32"/>
    </location>
    <ligand>
        <name>a divalent metal cation</name>
        <dbReference type="ChEBI" id="CHEBI:60240"/>
    </ligand>
</feature>
<evidence type="ECO:0000256" key="9">
    <source>
        <dbReference type="ARBA" id="ARBA00022722"/>
    </source>
</evidence>
<dbReference type="InterPro" id="IPR012337">
    <property type="entry name" value="RNaseH-like_sf"/>
</dbReference>
<comment type="function">
    <text evidence="3 14 16">Endonuclease that specifically degrades the RNA of RNA-DNA hybrids.</text>
</comment>
<evidence type="ECO:0000256" key="13">
    <source>
        <dbReference type="ARBA" id="ARBA00023211"/>
    </source>
</evidence>
<feature type="binding site" evidence="14 15">
    <location>
        <position position="33"/>
    </location>
    <ligand>
        <name>a divalent metal cation</name>
        <dbReference type="ChEBI" id="CHEBI:60240"/>
    </ligand>
</feature>
<dbReference type="InterPro" id="IPR001352">
    <property type="entry name" value="RNase_HII/HIII"/>
</dbReference>
<dbReference type="NCBIfam" id="NF000595">
    <property type="entry name" value="PRK00015.1-3"/>
    <property type="match status" value="1"/>
</dbReference>
<accession>A0A2T5YJJ2</accession>
<name>A0A2T5YJJ2_9BACT</name>
<evidence type="ECO:0000256" key="4">
    <source>
        <dbReference type="ARBA" id="ARBA00004496"/>
    </source>
</evidence>
<evidence type="ECO:0000313" key="20">
    <source>
        <dbReference type="Proteomes" id="UP000244225"/>
    </source>
</evidence>
<evidence type="ECO:0000256" key="15">
    <source>
        <dbReference type="PROSITE-ProRule" id="PRU01319"/>
    </source>
</evidence>
<evidence type="ECO:0000256" key="7">
    <source>
        <dbReference type="ARBA" id="ARBA00019179"/>
    </source>
</evidence>
<evidence type="ECO:0000259" key="18">
    <source>
        <dbReference type="PROSITE" id="PS51975"/>
    </source>
</evidence>
<evidence type="ECO:0000256" key="3">
    <source>
        <dbReference type="ARBA" id="ARBA00004065"/>
    </source>
</evidence>
<dbReference type="Gene3D" id="3.30.420.10">
    <property type="entry name" value="Ribonuclease H-like superfamily/Ribonuclease H"/>
    <property type="match status" value="1"/>
</dbReference>
<dbReference type="GO" id="GO:0004523">
    <property type="term" value="F:RNA-DNA hybrid ribonuclease activity"/>
    <property type="evidence" value="ECO:0007669"/>
    <property type="project" value="UniProtKB-UniRule"/>
</dbReference>
<dbReference type="GO" id="GO:0030145">
    <property type="term" value="F:manganese ion binding"/>
    <property type="evidence" value="ECO:0007669"/>
    <property type="project" value="UniProtKB-UniRule"/>
</dbReference>
<keyword evidence="9 14" id="KW-0540">Nuclease</keyword>
<comment type="cofactor">
    <cofactor evidence="2">
        <name>Mg(2+)</name>
        <dbReference type="ChEBI" id="CHEBI:18420"/>
    </cofactor>
</comment>
<feature type="domain" description="RNase H type-2" evidence="18">
    <location>
        <begin position="26"/>
        <end position="212"/>
    </location>
</feature>
<dbReference type="InterPro" id="IPR024567">
    <property type="entry name" value="RNase_HII/HIII_dom"/>
</dbReference>
<keyword evidence="13 14" id="KW-0464">Manganese</keyword>
<evidence type="ECO:0000256" key="5">
    <source>
        <dbReference type="ARBA" id="ARBA00007383"/>
    </source>
</evidence>
<dbReference type="GO" id="GO:0006298">
    <property type="term" value="P:mismatch repair"/>
    <property type="evidence" value="ECO:0007669"/>
    <property type="project" value="TreeGrafter"/>
</dbReference>
<dbReference type="HAMAP" id="MF_00052_B">
    <property type="entry name" value="RNase_HII_B"/>
    <property type="match status" value="1"/>
</dbReference>
<evidence type="ECO:0000256" key="12">
    <source>
        <dbReference type="ARBA" id="ARBA00022801"/>
    </source>
</evidence>
<keyword evidence="11 14" id="KW-0255">Endonuclease</keyword>
<evidence type="ECO:0000256" key="10">
    <source>
        <dbReference type="ARBA" id="ARBA00022723"/>
    </source>
</evidence>
<dbReference type="PANTHER" id="PTHR10954">
    <property type="entry name" value="RIBONUCLEASE H2 SUBUNIT A"/>
    <property type="match status" value="1"/>
</dbReference>
<dbReference type="EMBL" id="QBKI01000004">
    <property type="protein sequence ID" value="PTX19480.1"/>
    <property type="molecule type" value="Genomic_DNA"/>
</dbReference>
<dbReference type="PROSITE" id="PS51975">
    <property type="entry name" value="RNASE_H_2"/>
    <property type="match status" value="1"/>
</dbReference>
<comment type="caution">
    <text evidence="19">The sequence shown here is derived from an EMBL/GenBank/DDBJ whole genome shotgun (WGS) entry which is preliminary data.</text>
</comment>
<dbReference type="Proteomes" id="UP000244225">
    <property type="component" value="Unassembled WGS sequence"/>
</dbReference>
<evidence type="ECO:0000256" key="16">
    <source>
        <dbReference type="RuleBase" id="RU003515"/>
    </source>
</evidence>
<sequence length="212" mass="23647">MTGGLFFLYLCPKFIQMLLPNYSGYTLEAGVDEVGRGCLAGPVVAAAVILPPDYRHQLLTDSKKLTKKLREQLRGELTRDAVAWAIGEASVEEIDEVNILNATYLAMHRALEALPQQPEYLLVDGNRFKPYNQIPYACIVKGDSSYLSIAAASVLAKTHRDDLMSRLAQEHPHYGWEQNAGYPTKAHRMGISSHGATEHHRQSFTLLPKQLQ</sequence>